<evidence type="ECO:0000313" key="2">
    <source>
        <dbReference type="EMBL" id="CAK5276768.1"/>
    </source>
</evidence>
<dbReference type="AlphaFoldDB" id="A0AAD2HKZ0"/>
<dbReference type="Proteomes" id="UP001295794">
    <property type="component" value="Unassembled WGS sequence"/>
</dbReference>
<protein>
    <submittedName>
        <fullName evidence="2">Uncharacterized protein</fullName>
    </submittedName>
</protein>
<accession>A0AAD2HKZ0</accession>
<feature type="region of interest" description="Disordered" evidence="1">
    <location>
        <begin position="495"/>
        <end position="516"/>
    </location>
</feature>
<organism evidence="2 3">
    <name type="scientific">Mycena citricolor</name>
    <dbReference type="NCBI Taxonomy" id="2018698"/>
    <lineage>
        <taxon>Eukaryota</taxon>
        <taxon>Fungi</taxon>
        <taxon>Dikarya</taxon>
        <taxon>Basidiomycota</taxon>
        <taxon>Agaricomycotina</taxon>
        <taxon>Agaricomycetes</taxon>
        <taxon>Agaricomycetidae</taxon>
        <taxon>Agaricales</taxon>
        <taxon>Marasmiineae</taxon>
        <taxon>Mycenaceae</taxon>
        <taxon>Mycena</taxon>
    </lineage>
</organism>
<reference evidence="2" key="1">
    <citation type="submission" date="2023-11" db="EMBL/GenBank/DDBJ databases">
        <authorList>
            <person name="De Vega J J."/>
            <person name="De Vega J J."/>
        </authorList>
    </citation>
    <scope>NUCLEOTIDE SEQUENCE</scope>
</reference>
<gene>
    <name evidence="2" type="ORF">MYCIT1_LOCUS25301</name>
</gene>
<evidence type="ECO:0000313" key="3">
    <source>
        <dbReference type="Proteomes" id="UP001295794"/>
    </source>
</evidence>
<evidence type="ECO:0000256" key="1">
    <source>
        <dbReference type="SAM" id="MobiDB-lite"/>
    </source>
</evidence>
<feature type="region of interest" description="Disordered" evidence="1">
    <location>
        <begin position="204"/>
        <end position="224"/>
    </location>
</feature>
<comment type="caution">
    <text evidence="2">The sequence shown here is derived from an EMBL/GenBank/DDBJ whole genome shotgun (WGS) entry which is preliminary data.</text>
</comment>
<sequence>MNPERPRTSCTSPQALSHRNGAFDWFEKEIKYPDETARICLAYPSSSSALGRCRAHAVASVPDFLLLLPTRRLSSSSPLATTPPPPVSCFPQLIIMKPPTAAAVEIFKLIEAERAYAVAEAHTQCNAFRETAIRMNGELDTQVRQTSLELDRLVQALCAAGIRYEDGRFSFSSAWGEAVPGLKRAASRFFAPCEVLSVLQGAKKSPREGADHGNDGADAMEEEDSEAECARPLKRFKSEPAILRTRGHISKVGNSAIQMFPVCVSGPPVLDRWSPAITSAPSLSEPTLLPPVSIFEGAHGCSYYIWFALRFSFLHKLRCGASLDCFSPLSPAAWQAALKTCPAAAAEEGFKPPMFDLGSQSPCACGMPPLQPVIVASLPKRADGSAFSAVDFADRAFQQLLLVDLELGHMQIQLEQTDAMLCVSSPPASPSSPLWQSPGDPDAARTRVKERRAIFRSMTFGSSFAEESFEMAERRDWVLRFAKVVKNWPGSPLVSSRPRGQALSQDMPVVDSPSVGGAKQKRKLKRILSSASDVSQTVVGIGATASSALPPLQCALAGVAGVIDRVTSVKKDARDVAARLAQTESFIDQTASLDPSRQALCCAQLPALAENRRLLRRVADSSGFDRTVHLNDFEKTIKDGNEQLRDAQSIFPMLLSLGTLSGLCEIKEERTQLDHRLSEVMDTLAQSNQILTQTNQRLVESDRAKDGEILRLAYQRNCAVVFLGRP</sequence>
<dbReference type="EMBL" id="CAVNYO010000412">
    <property type="protein sequence ID" value="CAK5276768.1"/>
    <property type="molecule type" value="Genomic_DNA"/>
</dbReference>
<feature type="compositionally biased region" description="Basic and acidic residues" evidence="1">
    <location>
        <begin position="205"/>
        <end position="215"/>
    </location>
</feature>
<keyword evidence="3" id="KW-1185">Reference proteome</keyword>
<name>A0AAD2HKZ0_9AGAR</name>
<proteinExistence type="predicted"/>